<accession>A0A1H6QSI4</accession>
<dbReference type="InterPro" id="IPR013185">
    <property type="entry name" value="Transl_elong_KOW-like"/>
</dbReference>
<keyword evidence="6 8" id="KW-0648">Protein biosynthesis</keyword>
<evidence type="ECO:0000256" key="6">
    <source>
        <dbReference type="ARBA" id="ARBA00022917"/>
    </source>
</evidence>
<dbReference type="InterPro" id="IPR015365">
    <property type="entry name" value="Elong-fact-P_C"/>
</dbReference>
<feature type="domain" description="Elongation factor P C-terminal" evidence="11">
    <location>
        <begin position="131"/>
        <end position="186"/>
    </location>
</feature>
<evidence type="ECO:0000313" key="14">
    <source>
        <dbReference type="Proteomes" id="UP000199420"/>
    </source>
</evidence>
<evidence type="ECO:0000256" key="7">
    <source>
        <dbReference type="ARBA" id="ARBA00023278"/>
    </source>
</evidence>
<dbReference type="InterPro" id="IPR020599">
    <property type="entry name" value="Transl_elong_fac_P/YeiP"/>
</dbReference>
<dbReference type="STRING" id="529704.SAMN02927913_0477"/>
<dbReference type="Pfam" id="PF09285">
    <property type="entry name" value="Elong-fact-P_C"/>
    <property type="match status" value="1"/>
</dbReference>
<dbReference type="HAMAP" id="MF_00141">
    <property type="entry name" value="EF_P"/>
    <property type="match status" value="1"/>
</dbReference>
<dbReference type="InterPro" id="IPR011768">
    <property type="entry name" value="Transl_elongation_fac_P"/>
</dbReference>
<evidence type="ECO:0000256" key="1">
    <source>
        <dbReference type="ARBA" id="ARBA00004496"/>
    </source>
</evidence>
<dbReference type="InterPro" id="IPR013852">
    <property type="entry name" value="Transl_elong_P/YeiP_CS"/>
</dbReference>
<dbReference type="FunFam" id="2.30.30.30:FF:000003">
    <property type="entry name" value="Elongation factor P"/>
    <property type="match status" value="1"/>
</dbReference>
<reference evidence="13 14" key="1">
    <citation type="submission" date="2016-10" db="EMBL/GenBank/DDBJ databases">
        <authorList>
            <person name="de Groot N.N."/>
        </authorList>
    </citation>
    <scope>NUCLEOTIDE SEQUENCE [LARGE SCALE GENOMIC DNA]</scope>
    <source>
        <strain evidence="13 14">DSM 26515</strain>
    </source>
</reference>
<evidence type="ECO:0000256" key="8">
    <source>
        <dbReference type="HAMAP-Rule" id="MF_00141"/>
    </source>
</evidence>
<dbReference type="FunFam" id="2.40.50.140:FF:000004">
    <property type="entry name" value="Elongation factor P"/>
    <property type="match status" value="1"/>
</dbReference>
<dbReference type="NCBIfam" id="NF001810">
    <property type="entry name" value="PRK00529.1"/>
    <property type="match status" value="1"/>
</dbReference>
<proteinExistence type="inferred from homology"/>
<dbReference type="EMBL" id="FNYC01000001">
    <property type="protein sequence ID" value="SEI42215.1"/>
    <property type="molecule type" value="Genomic_DNA"/>
</dbReference>
<dbReference type="RefSeq" id="WP_091333178.1">
    <property type="nucleotide sequence ID" value="NZ_FNYC01000001.1"/>
</dbReference>
<dbReference type="OrthoDB" id="9801844at2"/>
<dbReference type="InterPro" id="IPR014722">
    <property type="entry name" value="Rib_uL2_dom2"/>
</dbReference>
<dbReference type="SMART" id="SM00841">
    <property type="entry name" value="Elong-fact-P_C"/>
    <property type="match status" value="1"/>
</dbReference>
<comment type="subcellular location">
    <subcellularLocation>
        <location evidence="1 8">Cytoplasm</location>
    </subcellularLocation>
</comment>
<evidence type="ECO:0000313" key="13">
    <source>
        <dbReference type="EMBL" id="SEI42215.1"/>
    </source>
</evidence>
<dbReference type="GO" id="GO:0043043">
    <property type="term" value="P:peptide biosynthetic process"/>
    <property type="evidence" value="ECO:0007669"/>
    <property type="project" value="InterPro"/>
</dbReference>
<dbReference type="PANTHER" id="PTHR30053:SF12">
    <property type="entry name" value="ELONGATION FACTOR P (EF-P) FAMILY PROTEIN"/>
    <property type="match status" value="1"/>
</dbReference>
<dbReference type="UniPathway" id="UPA00345"/>
<dbReference type="FunFam" id="2.40.50.140:FF:000009">
    <property type="entry name" value="Elongation factor P"/>
    <property type="match status" value="1"/>
</dbReference>
<dbReference type="AlphaFoldDB" id="A0A1H6QSI4"/>
<evidence type="ECO:0000256" key="3">
    <source>
        <dbReference type="ARBA" id="ARBA00009479"/>
    </source>
</evidence>
<evidence type="ECO:0000256" key="10">
    <source>
        <dbReference type="RuleBase" id="RU004389"/>
    </source>
</evidence>
<dbReference type="Pfam" id="PF08207">
    <property type="entry name" value="EFP_N"/>
    <property type="match status" value="1"/>
</dbReference>
<keyword evidence="5 8" id="KW-0251">Elongation factor</keyword>
<name>A0A1H6QSI4_9GAMM</name>
<dbReference type="SMART" id="SM01185">
    <property type="entry name" value="EFP"/>
    <property type="match status" value="1"/>
</dbReference>
<dbReference type="PROSITE" id="PS01275">
    <property type="entry name" value="EFP"/>
    <property type="match status" value="1"/>
</dbReference>
<dbReference type="GO" id="GO:0003746">
    <property type="term" value="F:translation elongation factor activity"/>
    <property type="evidence" value="ECO:0007669"/>
    <property type="project" value="UniProtKB-UniRule"/>
</dbReference>
<evidence type="ECO:0000256" key="9">
    <source>
        <dbReference type="NCBIfam" id="TIGR00038"/>
    </source>
</evidence>
<dbReference type="Proteomes" id="UP000199420">
    <property type="component" value="Unassembled WGS sequence"/>
</dbReference>
<comment type="similarity">
    <text evidence="3 8 10">Belongs to the elongation factor P family.</text>
</comment>
<dbReference type="GO" id="GO:0005829">
    <property type="term" value="C:cytosol"/>
    <property type="evidence" value="ECO:0007669"/>
    <property type="project" value="UniProtKB-ARBA"/>
</dbReference>
<sequence length="189" mass="20778">MATAGLNDVKKGMKILHNNDPWVITDADFIKPGKGQAFTRIFIRNLKTGRTTEQTMKSSDSFEVADVTDTDMQFLYSDGEFWHFMQQETFEQHQASKAGVGDAAKWLKGEEECVVTLFNGEIITVQPPNFVELKITETDPGVRGDTSGGGGKPATLETGAVVRVPLFVGTDEIIKVDTRTGEYVSRVGK</sequence>
<dbReference type="InterPro" id="IPR008991">
    <property type="entry name" value="Translation_prot_SH3-like_sf"/>
</dbReference>
<gene>
    <name evidence="8" type="primary">efp</name>
    <name evidence="13" type="ORF">SAMN04487997_0561</name>
</gene>
<dbReference type="Pfam" id="PF01132">
    <property type="entry name" value="EFP"/>
    <property type="match status" value="1"/>
</dbReference>
<comment type="pathway">
    <text evidence="2 8">Protein biosynthesis; polypeptide chain elongation.</text>
</comment>
<dbReference type="PIRSF" id="PIRSF005901">
    <property type="entry name" value="EF-P"/>
    <property type="match status" value="1"/>
</dbReference>
<dbReference type="Gene3D" id="2.30.30.30">
    <property type="match status" value="1"/>
</dbReference>
<keyword evidence="14" id="KW-1185">Reference proteome</keyword>
<evidence type="ECO:0000259" key="12">
    <source>
        <dbReference type="SMART" id="SM01185"/>
    </source>
</evidence>
<dbReference type="CDD" id="cd05794">
    <property type="entry name" value="S1_EF-P_repeat_2"/>
    <property type="match status" value="1"/>
</dbReference>
<evidence type="ECO:0000256" key="5">
    <source>
        <dbReference type="ARBA" id="ARBA00022768"/>
    </source>
</evidence>
<dbReference type="SUPFAM" id="SSF50249">
    <property type="entry name" value="Nucleic acid-binding proteins"/>
    <property type="match status" value="2"/>
</dbReference>
<dbReference type="NCBIfam" id="TIGR00038">
    <property type="entry name" value="efp"/>
    <property type="match status" value="1"/>
</dbReference>
<dbReference type="CDD" id="cd04470">
    <property type="entry name" value="S1_EF-P_repeat_1"/>
    <property type="match status" value="1"/>
</dbReference>
<dbReference type="InterPro" id="IPR012340">
    <property type="entry name" value="NA-bd_OB-fold"/>
</dbReference>
<dbReference type="PANTHER" id="PTHR30053">
    <property type="entry name" value="ELONGATION FACTOR P"/>
    <property type="match status" value="1"/>
</dbReference>
<comment type="function">
    <text evidence="8">Involved in peptide bond synthesis. Alleviates ribosome stalling that occurs when 3 or more consecutive Pro residues or the sequence PPG is present in a protein, possibly by augmenting the peptidyl transferase activity of the ribosome. Modification of Lys-34 is required for alleviation.</text>
</comment>
<dbReference type="InterPro" id="IPR001059">
    <property type="entry name" value="Transl_elong_P/YeiP_cen"/>
</dbReference>
<keyword evidence="4 8" id="KW-0963">Cytoplasm</keyword>
<evidence type="ECO:0000256" key="2">
    <source>
        <dbReference type="ARBA" id="ARBA00004815"/>
    </source>
</evidence>
<dbReference type="SUPFAM" id="SSF50104">
    <property type="entry name" value="Translation proteins SH3-like domain"/>
    <property type="match status" value="1"/>
</dbReference>
<feature type="modified residue" description="N6-(3,6-diaminohexanoyl)-5-hydroxylysine" evidence="8">
    <location>
        <position position="34"/>
    </location>
</feature>
<feature type="domain" description="Translation elongation factor P/YeiP central" evidence="12">
    <location>
        <begin position="69"/>
        <end position="123"/>
    </location>
</feature>
<comment type="PTM">
    <text evidence="8">May be beta-lysylated on the epsilon-amino group of Lys-34 by the combined action of EpmA and EpmB, and then hydroxylated on the C5 position of the same residue by EpmC (if this protein is present). Lysylation is critical for the stimulatory effect of EF-P on peptide-bond formation. The lysylation moiety may extend toward the peptidyltransferase center and stabilize the terminal 3-CCA end of the tRNA. Hydroxylation of the C5 position on Lys-34 may allow additional potential stabilizing hydrogen-bond interactions with the P-tRNA.</text>
</comment>
<protein>
    <recommendedName>
        <fullName evidence="8 9">Elongation factor P</fullName>
        <shortName evidence="8">EF-P</shortName>
    </recommendedName>
</protein>
<dbReference type="Gene3D" id="2.40.50.140">
    <property type="entry name" value="Nucleic acid-binding proteins"/>
    <property type="match status" value="2"/>
</dbReference>
<keyword evidence="7 8" id="KW-0379">Hydroxylation</keyword>
<evidence type="ECO:0000259" key="11">
    <source>
        <dbReference type="SMART" id="SM00841"/>
    </source>
</evidence>
<evidence type="ECO:0000256" key="4">
    <source>
        <dbReference type="ARBA" id="ARBA00022490"/>
    </source>
</evidence>
<organism evidence="13 14">
    <name type="scientific">Frateuria terrea</name>
    <dbReference type="NCBI Taxonomy" id="529704"/>
    <lineage>
        <taxon>Bacteria</taxon>
        <taxon>Pseudomonadati</taxon>
        <taxon>Pseudomonadota</taxon>
        <taxon>Gammaproteobacteria</taxon>
        <taxon>Lysobacterales</taxon>
        <taxon>Rhodanobacteraceae</taxon>
        <taxon>Frateuria</taxon>
    </lineage>
</organism>